<evidence type="ECO:0000313" key="6">
    <source>
        <dbReference type="EMBL" id="UJO25029.1"/>
    </source>
</evidence>
<evidence type="ECO:0000256" key="3">
    <source>
        <dbReference type="ARBA" id="ARBA00022989"/>
    </source>
</evidence>
<accession>A0A9Q8UWG5</accession>
<feature type="transmembrane region" description="Helical" evidence="5">
    <location>
        <begin position="175"/>
        <end position="199"/>
    </location>
</feature>
<feature type="transmembrane region" description="Helical" evidence="5">
    <location>
        <begin position="96"/>
        <end position="116"/>
    </location>
</feature>
<evidence type="ECO:0000256" key="1">
    <source>
        <dbReference type="ARBA" id="ARBA00004141"/>
    </source>
</evidence>
<protein>
    <submittedName>
        <fullName evidence="6">Efflux pump himE</fullName>
    </submittedName>
</protein>
<dbReference type="Proteomes" id="UP000756132">
    <property type="component" value="Chromosome 13"/>
</dbReference>
<dbReference type="Pfam" id="PF04479">
    <property type="entry name" value="RTA1"/>
    <property type="match status" value="1"/>
</dbReference>
<reference evidence="6" key="2">
    <citation type="journal article" date="2022" name="Microb. Genom.">
        <title>A chromosome-scale genome assembly of the tomato pathogen Cladosporium fulvum reveals a compartmentalized genome architecture and the presence of a dispensable chromosome.</title>
        <authorList>
            <person name="Zaccaron A.Z."/>
            <person name="Chen L.H."/>
            <person name="Samaras A."/>
            <person name="Stergiopoulos I."/>
        </authorList>
    </citation>
    <scope>NUCLEOTIDE SEQUENCE</scope>
    <source>
        <strain evidence="6">Race5_Kim</strain>
    </source>
</reference>
<feature type="transmembrane region" description="Helical" evidence="5">
    <location>
        <begin position="137"/>
        <end position="155"/>
    </location>
</feature>
<keyword evidence="4 5" id="KW-0472">Membrane</keyword>
<proteinExistence type="predicted"/>
<dbReference type="GO" id="GO:0000324">
    <property type="term" value="C:fungal-type vacuole"/>
    <property type="evidence" value="ECO:0007669"/>
    <property type="project" value="TreeGrafter"/>
</dbReference>
<organism evidence="6 7">
    <name type="scientific">Passalora fulva</name>
    <name type="common">Tomato leaf mold</name>
    <name type="synonym">Cladosporium fulvum</name>
    <dbReference type="NCBI Taxonomy" id="5499"/>
    <lineage>
        <taxon>Eukaryota</taxon>
        <taxon>Fungi</taxon>
        <taxon>Dikarya</taxon>
        <taxon>Ascomycota</taxon>
        <taxon>Pezizomycotina</taxon>
        <taxon>Dothideomycetes</taxon>
        <taxon>Dothideomycetidae</taxon>
        <taxon>Mycosphaerellales</taxon>
        <taxon>Mycosphaerellaceae</taxon>
        <taxon>Fulvia</taxon>
    </lineage>
</organism>
<comment type="subcellular location">
    <subcellularLocation>
        <location evidence="1">Membrane</location>
        <topology evidence="1">Multi-pass membrane protein</topology>
    </subcellularLocation>
</comment>
<evidence type="ECO:0000256" key="2">
    <source>
        <dbReference type="ARBA" id="ARBA00022692"/>
    </source>
</evidence>
<dbReference type="KEGG" id="ffu:CLAFUR5_14213"/>
<reference evidence="6" key="1">
    <citation type="submission" date="2021-12" db="EMBL/GenBank/DDBJ databases">
        <authorList>
            <person name="Zaccaron A."/>
            <person name="Stergiopoulos I."/>
        </authorList>
    </citation>
    <scope>NUCLEOTIDE SEQUENCE</scope>
    <source>
        <strain evidence="6">Race5_Kim</strain>
    </source>
</reference>
<evidence type="ECO:0000256" key="5">
    <source>
        <dbReference type="SAM" id="Phobius"/>
    </source>
</evidence>
<gene>
    <name evidence="6" type="ORF">CLAFUR5_14213</name>
</gene>
<feature type="transmembrane region" description="Helical" evidence="5">
    <location>
        <begin position="40"/>
        <end position="58"/>
    </location>
</feature>
<dbReference type="GeneID" id="71994091"/>
<dbReference type="EMBL" id="CP090175">
    <property type="protein sequence ID" value="UJO25029.1"/>
    <property type="molecule type" value="Genomic_DNA"/>
</dbReference>
<feature type="transmembrane region" description="Helical" evidence="5">
    <location>
        <begin position="65"/>
        <end position="84"/>
    </location>
</feature>
<dbReference type="PANTHER" id="PTHR31465">
    <property type="entry name" value="PROTEIN RTA1-RELATED"/>
    <property type="match status" value="1"/>
</dbReference>
<dbReference type="RefSeq" id="XP_047769395.1">
    <property type="nucleotide sequence ID" value="XM_047913361.1"/>
</dbReference>
<name>A0A9Q8UWG5_PASFU</name>
<dbReference type="InterPro" id="IPR007568">
    <property type="entry name" value="RTA1"/>
</dbReference>
<evidence type="ECO:0000313" key="7">
    <source>
        <dbReference type="Proteomes" id="UP000756132"/>
    </source>
</evidence>
<dbReference type="OrthoDB" id="4521223at2759"/>
<keyword evidence="2 5" id="KW-0812">Transmembrane</keyword>
<keyword evidence="3 5" id="KW-1133">Transmembrane helix</keyword>
<dbReference type="AlphaFoldDB" id="A0A9Q8UWG5"/>
<evidence type="ECO:0000256" key="4">
    <source>
        <dbReference type="ARBA" id="ARBA00023136"/>
    </source>
</evidence>
<dbReference type="GO" id="GO:0005886">
    <property type="term" value="C:plasma membrane"/>
    <property type="evidence" value="ECO:0007669"/>
    <property type="project" value="TreeGrafter"/>
</dbReference>
<sequence length="330" mass="36597">MPVDPNAGCNLDIPLQNCTITTCLAQGAAFNYVPHFGGNIFYMVFFAVFILPQLWFGIRYRTWGFMIGMILGLVLEVVGYYARVGLHDDSFSSNAFMLYLVGLTIAPVFITAAIYLCLSRIIGLYGQHLSFLKPRTLALTFMASDFLSLVLQAVGGVMAKAATSDLRDPQPGTNAMIAGLLLQAISLGFFAGVWIIFMLRVRSGIPDQTAGKRKVRERAFFPAFMIGLALATVVIEIRSIYRVAELWGGFSGKLWNDEVDFMVLDGVMMAIAVVLLTLFHPGIAFAGQWNSSDWSLRGGDHDDKSPRYGLGPEREMDDLWRRGGREYERT</sequence>
<feature type="transmembrane region" description="Helical" evidence="5">
    <location>
        <begin position="261"/>
        <end position="287"/>
    </location>
</feature>
<dbReference type="PANTHER" id="PTHR31465:SF9">
    <property type="entry name" value="SPHINGOID LONG-CHAIN BASE TRANSPORTER RSB1"/>
    <property type="match status" value="1"/>
</dbReference>
<keyword evidence="7" id="KW-1185">Reference proteome</keyword>
<feature type="transmembrane region" description="Helical" evidence="5">
    <location>
        <begin position="220"/>
        <end position="241"/>
    </location>
</feature>